<feature type="region of interest" description="Disordered" evidence="2">
    <location>
        <begin position="134"/>
        <end position="166"/>
    </location>
</feature>
<evidence type="ECO:0000313" key="4">
    <source>
        <dbReference type="Proteomes" id="UP000320653"/>
    </source>
</evidence>
<sequence>MRTPWRFVADLVSRKPKVDTREEHPEAAGEPIALEHQPEKTDAHPEIEVQSAEQPVEIAAEERLDAARRNNSASLEHVQISDEASAPAVDEVSAISADAKDSAAIDATAEITEIVAAQEETPIVDALAEPVDMPQLKRRKTTRAFVQQPTPSSQTEDNASAVPKSLMHEMADLDAEIDSLRRQLVRKLSEQNAQLRKMLARFDAK</sequence>
<protein>
    <submittedName>
        <fullName evidence="3">Uncharacterized protein</fullName>
    </submittedName>
</protein>
<reference evidence="3 4" key="1">
    <citation type="submission" date="2019-06" db="EMBL/GenBank/DDBJ databases">
        <title>Sorghum-associated microbial communities from plants grown in Nebraska, USA.</title>
        <authorList>
            <person name="Schachtman D."/>
        </authorList>
    </citation>
    <scope>NUCLEOTIDE SEQUENCE [LARGE SCALE GENOMIC DNA]</scope>
    <source>
        <strain evidence="3 4">1225</strain>
    </source>
</reference>
<dbReference type="Proteomes" id="UP000320653">
    <property type="component" value="Unassembled WGS sequence"/>
</dbReference>
<name>A0A561QAX6_9HYPH</name>
<comment type="caution">
    <text evidence="3">The sequence shown here is derived from an EMBL/GenBank/DDBJ whole genome shotgun (WGS) entry which is preliminary data.</text>
</comment>
<evidence type="ECO:0000313" key="3">
    <source>
        <dbReference type="EMBL" id="TWF47512.1"/>
    </source>
</evidence>
<dbReference type="AlphaFoldDB" id="A0A561QAX6"/>
<gene>
    <name evidence="3" type="ORF">FHW37_11112</name>
</gene>
<dbReference type="OrthoDB" id="8277693at2"/>
<proteinExistence type="predicted"/>
<feature type="compositionally biased region" description="Basic and acidic residues" evidence="2">
    <location>
        <begin position="13"/>
        <end position="27"/>
    </location>
</feature>
<feature type="coiled-coil region" evidence="1">
    <location>
        <begin position="170"/>
        <end position="205"/>
    </location>
</feature>
<accession>A0A561QAX6</accession>
<feature type="region of interest" description="Disordered" evidence="2">
    <location>
        <begin position="13"/>
        <end position="53"/>
    </location>
</feature>
<dbReference type="EMBL" id="VIWP01000011">
    <property type="protein sequence ID" value="TWF47512.1"/>
    <property type="molecule type" value="Genomic_DNA"/>
</dbReference>
<evidence type="ECO:0000256" key="1">
    <source>
        <dbReference type="SAM" id="Coils"/>
    </source>
</evidence>
<feature type="compositionally biased region" description="Basic and acidic residues" evidence="2">
    <location>
        <begin position="36"/>
        <end position="47"/>
    </location>
</feature>
<dbReference type="RefSeq" id="WP_145642263.1">
    <property type="nucleotide sequence ID" value="NZ_VIWP01000011.1"/>
</dbReference>
<keyword evidence="1" id="KW-0175">Coiled coil</keyword>
<keyword evidence="4" id="KW-1185">Reference proteome</keyword>
<organism evidence="3 4">
    <name type="scientific">Neorhizobium alkalisoli</name>
    <dbReference type="NCBI Taxonomy" id="528178"/>
    <lineage>
        <taxon>Bacteria</taxon>
        <taxon>Pseudomonadati</taxon>
        <taxon>Pseudomonadota</taxon>
        <taxon>Alphaproteobacteria</taxon>
        <taxon>Hyphomicrobiales</taxon>
        <taxon>Rhizobiaceae</taxon>
        <taxon>Rhizobium/Agrobacterium group</taxon>
        <taxon>Neorhizobium</taxon>
    </lineage>
</organism>
<feature type="compositionally biased region" description="Polar residues" evidence="2">
    <location>
        <begin position="144"/>
        <end position="158"/>
    </location>
</feature>
<evidence type="ECO:0000256" key="2">
    <source>
        <dbReference type="SAM" id="MobiDB-lite"/>
    </source>
</evidence>